<dbReference type="FunFam" id="3.30.1490.20:FF:000007">
    <property type="entry name" value="D-alanine--D-alanine ligase"/>
    <property type="match status" value="1"/>
</dbReference>
<dbReference type="GO" id="GO:0046872">
    <property type="term" value="F:metal ion binding"/>
    <property type="evidence" value="ECO:0007669"/>
    <property type="project" value="UniProtKB-KW"/>
</dbReference>
<dbReference type="AlphaFoldDB" id="A0A7C4Q2W6"/>
<evidence type="ECO:0000259" key="26">
    <source>
        <dbReference type="PROSITE" id="PS50975"/>
    </source>
</evidence>
<evidence type="ECO:0000256" key="8">
    <source>
        <dbReference type="ARBA" id="ARBA00022598"/>
    </source>
</evidence>
<dbReference type="PANTHER" id="PTHR23132:SF25">
    <property type="entry name" value="D-ALANINE--D-ALANINE LIGASE A"/>
    <property type="match status" value="1"/>
</dbReference>
<comment type="cofactor">
    <cofactor evidence="1">
        <name>Mn(2+)</name>
        <dbReference type="ChEBI" id="CHEBI:29035"/>
    </cofactor>
</comment>
<keyword evidence="14 22" id="KW-0573">Peptidoglycan synthesis</keyword>
<dbReference type="GO" id="GO:0008716">
    <property type="term" value="F:D-alanine-D-alanine ligase activity"/>
    <property type="evidence" value="ECO:0007669"/>
    <property type="project" value="UniProtKB-UniRule"/>
</dbReference>
<keyword evidence="16 22" id="KW-0961">Cell wall biogenesis/degradation</keyword>
<evidence type="ECO:0000256" key="4">
    <source>
        <dbReference type="ARBA" id="ARBA00004752"/>
    </source>
</evidence>
<evidence type="ECO:0000256" key="18">
    <source>
        <dbReference type="ARBA" id="ARBA00060592"/>
    </source>
</evidence>
<keyword evidence="12 24" id="KW-0460">Magnesium</keyword>
<evidence type="ECO:0000256" key="15">
    <source>
        <dbReference type="ARBA" id="ARBA00023211"/>
    </source>
</evidence>
<dbReference type="PROSITE" id="PS00843">
    <property type="entry name" value="DALA_DALA_LIGASE_1"/>
    <property type="match status" value="1"/>
</dbReference>
<keyword evidence="9 24" id="KW-0479">Metal-binding</keyword>
<evidence type="ECO:0000256" key="19">
    <source>
        <dbReference type="ARBA" id="ARBA00068427"/>
    </source>
</evidence>
<dbReference type="GO" id="GO:0008360">
    <property type="term" value="P:regulation of cell shape"/>
    <property type="evidence" value="ECO:0007669"/>
    <property type="project" value="UniProtKB-KW"/>
</dbReference>
<dbReference type="EMBL" id="DSXR01000049">
    <property type="protein sequence ID" value="HGS86749.1"/>
    <property type="molecule type" value="Genomic_DNA"/>
</dbReference>
<evidence type="ECO:0000256" key="7">
    <source>
        <dbReference type="ARBA" id="ARBA00022490"/>
    </source>
</evidence>
<dbReference type="InterPro" id="IPR011127">
    <property type="entry name" value="Dala_Dala_lig_N"/>
</dbReference>
<dbReference type="FunFam" id="3.30.470.20:FF:000008">
    <property type="entry name" value="D-alanine--D-alanine ligase"/>
    <property type="match status" value="1"/>
</dbReference>
<evidence type="ECO:0000256" key="12">
    <source>
        <dbReference type="ARBA" id="ARBA00022842"/>
    </source>
</evidence>
<sequence>MTDKITVGVFFGGRSGEHEVSLLSARSILANLDPAKYHLIEVGITKEGQWLSGQDVLEAFQTGRTAHLTPVAMLPHAGDATLYFLKDGRVEPFTRLDVIFPVLHGTFGEDGTLQGLFELIGVAYVGAGVLASAVGMDKALFKTVLRACNLPILDYLVFTRRMVEEDAEKVIQAIESSLQYPVFIKPANLGSSVGITKCRNRSDLVEGLYEAARYDRRIIVEQGLEKPREIEVSVLGNEQPEASIPGEVVPGEDFYTYSAKYLSDNSRLLIPAPLPEEVKQEIQRIALETYRAIDGAGMARVDFLVDRQTHQIYISEVNTIPGFTQISMYPKLWEASGLPYAQLIDRLIELAFERKTDRDRTEFHYRREG</sequence>
<dbReference type="InterPro" id="IPR005905">
    <property type="entry name" value="D_ala_D_ala"/>
</dbReference>
<keyword evidence="11 25" id="KW-0067">ATP-binding</keyword>
<keyword evidence="7 22" id="KW-0963">Cytoplasm</keyword>
<feature type="active site" evidence="23">
    <location>
        <position position="191"/>
    </location>
</feature>
<dbReference type="Gene3D" id="3.30.1490.20">
    <property type="entry name" value="ATP-grasp fold, A domain"/>
    <property type="match status" value="1"/>
</dbReference>
<dbReference type="InterPro" id="IPR011761">
    <property type="entry name" value="ATP-grasp"/>
</dbReference>
<keyword evidence="8 22" id="KW-0436">Ligase</keyword>
<comment type="subcellular location">
    <subcellularLocation>
        <location evidence="3 22">Cytoplasm</location>
    </subcellularLocation>
</comment>
<organism evidence="27">
    <name type="scientific">Bellilinea caldifistulae</name>
    <dbReference type="NCBI Taxonomy" id="360411"/>
    <lineage>
        <taxon>Bacteria</taxon>
        <taxon>Bacillati</taxon>
        <taxon>Chloroflexota</taxon>
        <taxon>Anaerolineae</taxon>
        <taxon>Anaerolineales</taxon>
        <taxon>Anaerolineaceae</taxon>
        <taxon>Bellilinea</taxon>
    </lineage>
</organism>
<evidence type="ECO:0000256" key="17">
    <source>
        <dbReference type="ARBA" id="ARBA00047614"/>
    </source>
</evidence>
<evidence type="ECO:0000256" key="5">
    <source>
        <dbReference type="ARBA" id="ARBA00010871"/>
    </source>
</evidence>
<keyword evidence="15 24" id="KW-0464">Manganese</keyword>
<dbReference type="EC" id="6.3.2.4" evidence="6 22"/>
<evidence type="ECO:0000256" key="24">
    <source>
        <dbReference type="PIRSR" id="PIRSR039102-3"/>
    </source>
</evidence>
<comment type="pathway">
    <text evidence="18">Glycan biosynthesis.</text>
</comment>
<comment type="similarity">
    <text evidence="5 22">Belongs to the D-alanine--D-alanine ligase family.</text>
</comment>
<comment type="pathway">
    <text evidence="4 22">Cell wall biogenesis; peptidoglycan biosynthesis.</text>
</comment>
<dbReference type="GO" id="GO:0071555">
    <property type="term" value="P:cell wall organization"/>
    <property type="evidence" value="ECO:0007669"/>
    <property type="project" value="UniProtKB-KW"/>
</dbReference>
<evidence type="ECO:0000256" key="3">
    <source>
        <dbReference type="ARBA" id="ARBA00004496"/>
    </source>
</evidence>
<dbReference type="Gene3D" id="3.30.470.20">
    <property type="entry name" value="ATP-grasp fold, B domain"/>
    <property type="match status" value="1"/>
</dbReference>
<keyword evidence="13 22" id="KW-0133">Cell shape</keyword>
<gene>
    <name evidence="22" type="primary">ddl</name>
    <name evidence="27" type="ORF">ENT17_03945</name>
</gene>
<accession>A0A7C4Q2W6</accession>
<feature type="active site" evidence="23">
    <location>
        <position position="17"/>
    </location>
</feature>
<evidence type="ECO:0000256" key="14">
    <source>
        <dbReference type="ARBA" id="ARBA00022984"/>
    </source>
</evidence>
<feature type="binding site" evidence="24">
    <location>
        <position position="302"/>
    </location>
    <ligand>
        <name>Mg(2+)</name>
        <dbReference type="ChEBI" id="CHEBI:18420"/>
        <label>1</label>
    </ligand>
</feature>
<comment type="function">
    <text evidence="2 22">Cell wall formation.</text>
</comment>
<evidence type="ECO:0000256" key="2">
    <source>
        <dbReference type="ARBA" id="ARBA00003921"/>
    </source>
</evidence>
<feature type="active site" evidence="23">
    <location>
        <position position="327"/>
    </location>
</feature>
<dbReference type="GO" id="GO:0005524">
    <property type="term" value="F:ATP binding"/>
    <property type="evidence" value="ECO:0007669"/>
    <property type="project" value="UniProtKB-UniRule"/>
</dbReference>
<dbReference type="NCBIfam" id="NF002528">
    <property type="entry name" value="PRK01966.1-4"/>
    <property type="match status" value="1"/>
</dbReference>
<dbReference type="PANTHER" id="PTHR23132">
    <property type="entry name" value="D-ALANINE--D-ALANINE LIGASE"/>
    <property type="match status" value="1"/>
</dbReference>
<dbReference type="SUPFAM" id="SSF52440">
    <property type="entry name" value="PreATP-grasp domain"/>
    <property type="match status" value="1"/>
</dbReference>
<feature type="binding site" evidence="24">
    <location>
        <position position="316"/>
    </location>
    <ligand>
        <name>Mg(2+)</name>
        <dbReference type="ChEBI" id="CHEBI:18420"/>
        <label>2</label>
    </ligand>
</feature>
<proteinExistence type="inferred from homology"/>
<dbReference type="SUPFAM" id="SSF56059">
    <property type="entry name" value="Glutathione synthetase ATP-binding domain-like"/>
    <property type="match status" value="1"/>
</dbReference>
<dbReference type="Pfam" id="PF07478">
    <property type="entry name" value="Dala_Dala_lig_C"/>
    <property type="match status" value="1"/>
</dbReference>
<dbReference type="GO" id="GO:0005829">
    <property type="term" value="C:cytosol"/>
    <property type="evidence" value="ECO:0007669"/>
    <property type="project" value="TreeGrafter"/>
</dbReference>
<dbReference type="InterPro" id="IPR016185">
    <property type="entry name" value="PreATP-grasp_dom_sf"/>
</dbReference>
<feature type="binding site" evidence="24">
    <location>
        <position position="318"/>
    </location>
    <ligand>
        <name>Mg(2+)</name>
        <dbReference type="ChEBI" id="CHEBI:18420"/>
        <label>2</label>
    </ligand>
</feature>
<evidence type="ECO:0000256" key="10">
    <source>
        <dbReference type="ARBA" id="ARBA00022741"/>
    </source>
</evidence>
<evidence type="ECO:0000256" key="23">
    <source>
        <dbReference type="PIRSR" id="PIRSR039102-1"/>
    </source>
</evidence>
<dbReference type="NCBIfam" id="TIGR01205">
    <property type="entry name" value="D_ala_D_alaTIGR"/>
    <property type="match status" value="1"/>
</dbReference>
<evidence type="ECO:0000256" key="22">
    <source>
        <dbReference type="HAMAP-Rule" id="MF_00047"/>
    </source>
</evidence>
<dbReference type="PIRSF" id="PIRSF039102">
    <property type="entry name" value="Ddl/VanB"/>
    <property type="match status" value="1"/>
</dbReference>
<dbReference type="PROSITE" id="PS00844">
    <property type="entry name" value="DALA_DALA_LIGASE_2"/>
    <property type="match status" value="1"/>
</dbReference>
<evidence type="ECO:0000256" key="11">
    <source>
        <dbReference type="ARBA" id="ARBA00022840"/>
    </source>
</evidence>
<dbReference type="Pfam" id="PF01820">
    <property type="entry name" value="Dala_Dala_lig_N"/>
    <property type="match status" value="1"/>
</dbReference>
<name>A0A7C4Q2W6_9CHLR</name>
<evidence type="ECO:0000313" key="27">
    <source>
        <dbReference type="EMBL" id="HGS86749.1"/>
    </source>
</evidence>
<evidence type="ECO:0000256" key="16">
    <source>
        <dbReference type="ARBA" id="ARBA00023316"/>
    </source>
</evidence>
<feature type="binding site" evidence="24">
    <location>
        <position position="316"/>
    </location>
    <ligand>
        <name>Mg(2+)</name>
        <dbReference type="ChEBI" id="CHEBI:18420"/>
        <label>1</label>
    </ligand>
</feature>
<evidence type="ECO:0000256" key="6">
    <source>
        <dbReference type="ARBA" id="ARBA00012216"/>
    </source>
</evidence>
<evidence type="ECO:0000256" key="1">
    <source>
        <dbReference type="ARBA" id="ARBA00001936"/>
    </source>
</evidence>
<dbReference type="InterPro" id="IPR011095">
    <property type="entry name" value="Dala_Dala_lig_C"/>
</dbReference>
<comment type="caution">
    <text evidence="27">The sequence shown here is derived from an EMBL/GenBank/DDBJ whole genome shotgun (WGS) entry which is preliminary data.</text>
</comment>
<protein>
    <recommendedName>
        <fullName evidence="19 22">D-alanine--D-alanine ligase</fullName>
        <ecNumber evidence="6 22">6.3.2.4</ecNumber>
    </recommendedName>
    <alternativeName>
        <fullName evidence="21 22">D-Ala-D-Ala ligase</fullName>
    </alternativeName>
    <alternativeName>
        <fullName evidence="20 22">D-alanylalanine synthetase</fullName>
    </alternativeName>
</protein>
<dbReference type="PROSITE" id="PS50975">
    <property type="entry name" value="ATP_GRASP"/>
    <property type="match status" value="1"/>
</dbReference>
<evidence type="ECO:0000256" key="21">
    <source>
        <dbReference type="ARBA" id="ARBA00077154"/>
    </source>
</evidence>
<keyword evidence="10 25" id="KW-0547">Nucleotide-binding</keyword>
<reference evidence="27" key="1">
    <citation type="journal article" date="2020" name="mSystems">
        <title>Genome- and Community-Level Interaction Insights into Carbon Utilization and Element Cycling Functions of Hydrothermarchaeota in Hydrothermal Sediment.</title>
        <authorList>
            <person name="Zhou Z."/>
            <person name="Liu Y."/>
            <person name="Xu W."/>
            <person name="Pan J."/>
            <person name="Luo Z.H."/>
            <person name="Li M."/>
        </authorList>
    </citation>
    <scope>NUCLEOTIDE SEQUENCE [LARGE SCALE GENOMIC DNA]</scope>
    <source>
        <strain evidence="27">SpSt-556</strain>
    </source>
</reference>
<dbReference type="InterPro" id="IPR013815">
    <property type="entry name" value="ATP_grasp_subdomain_1"/>
</dbReference>
<dbReference type="UniPathway" id="UPA00219"/>
<feature type="domain" description="ATP-grasp" evidence="26">
    <location>
        <begin position="142"/>
        <end position="349"/>
    </location>
</feature>
<evidence type="ECO:0000256" key="25">
    <source>
        <dbReference type="PROSITE-ProRule" id="PRU00409"/>
    </source>
</evidence>
<dbReference type="Gene3D" id="3.40.50.20">
    <property type="match status" value="1"/>
</dbReference>
<dbReference type="HAMAP" id="MF_00047">
    <property type="entry name" value="Dala_Dala_lig"/>
    <property type="match status" value="1"/>
</dbReference>
<dbReference type="GO" id="GO:0009252">
    <property type="term" value="P:peptidoglycan biosynthetic process"/>
    <property type="evidence" value="ECO:0007669"/>
    <property type="project" value="UniProtKB-UniRule"/>
</dbReference>
<evidence type="ECO:0000256" key="20">
    <source>
        <dbReference type="ARBA" id="ARBA00076288"/>
    </source>
</evidence>
<evidence type="ECO:0000256" key="13">
    <source>
        <dbReference type="ARBA" id="ARBA00022960"/>
    </source>
</evidence>
<evidence type="ECO:0000256" key="9">
    <source>
        <dbReference type="ARBA" id="ARBA00022723"/>
    </source>
</evidence>
<comment type="catalytic activity">
    <reaction evidence="17 22">
        <text>2 D-alanine + ATP = D-alanyl-D-alanine + ADP + phosphate + H(+)</text>
        <dbReference type="Rhea" id="RHEA:11224"/>
        <dbReference type="ChEBI" id="CHEBI:15378"/>
        <dbReference type="ChEBI" id="CHEBI:30616"/>
        <dbReference type="ChEBI" id="CHEBI:43474"/>
        <dbReference type="ChEBI" id="CHEBI:57416"/>
        <dbReference type="ChEBI" id="CHEBI:57822"/>
        <dbReference type="ChEBI" id="CHEBI:456216"/>
        <dbReference type="EC" id="6.3.2.4"/>
    </reaction>
</comment>
<comment type="cofactor">
    <cofactor evidence="24">
        <name>Mg(2+)</name>
        <dbReference type="ChEBI" id="CHEBI:18420"/>
    </cofactor>
    <cofactor evidence="24">
        <name>Mn(2+)</name>
        <dbReference type="ChEBI" id="CHEBI:29035"/>
    </cofactor>
    <text evidence="24">Binds 2 magnesium or manganese ions per subunit.</text>
</comment>
<dbReference type="InterPro" id="IPR000291">
    <property type="entry name" value="D-Ala_lig_Van_CS"/>
</dbReference>